<dbReference type="InterPro" id="IPR023534">
    <property type="entry name" value="Rof/RNase_P-like"/>
</dbReference>
<evidence type="ECO:0008006" key="3">
    <source>
        <dbReference type="Google" id="ProtNLM"/>
    </source>
</evidence>
<dbReference type="AlphaFoldDB" id="A0A0J1H578"/>
<dbReference type="RefSeq" id="WP_047878209.1">
    <property type="nucleotide sequence ID" value="NZ_LDOT01000007.1"/>
</dbReference>
<protein>
    <recommendedName>
        <fullName evidence="3">Transcriptional antiterminator</fullName>
    </recommendedName>
</protein>
<dbReference type="InterPro" id="IPR038626">
    <property type="entry name" value="Rof-like_sf"/>
</dbReference>
<dbReference type="Pfam" id="PF07073">
    <property type="entry name" value="ROF"/>
    <property type="match status" value="1"/>
</dbReference>
<dbReference type="SUPFAM" id="SSF101744">
    <property type="entry name" value="Rof/RNase P subunit-like"/>
    <property type="match status" value="1"/>
</dbReference>
<dbReference type="Gene3D" id="2.30.30.400">
    <property type="entry name" value="Rof-like"/>
    <property type="match status" value="1"/>
</dbReference>
<reference evidence="1 2" key="1">
    <citation type="submission" date="2015-05" db="EMBL/GenBank/DDBJ databases">
        <title>Photobacterium galathea sp. nov.</title>
        <authorList>
            <person name="Machado H."/>
            <person name="Gram L."/>
        </authorList>
    </citation>
    <scope>NUCLEOTIDE SEQUENCE [LARGE SCALE GENOMIC DNA]</scope>
    <source>
        <strain evidence="1 2">CGMCC 1.12159</strain>
    </source>
</reference>
<sequence length="88" mass="10255">MQEEEYQPIPCGNYDYIELACVYHYDVLITCIDHSVYQGICMDTQARADKSEWLLLKHGEDILPIRMDHLESMKVLSPGAQFNEVQFN</sequence>
<dbReference type="PATRIC" id="fig|1195763.3.peg.1544"/>
<dbReference type="EMBL" id="LDOT01000007">
    <property type="protein sequence ID" value="KLV06939.1"/>
    <property type="molecule type" value="Genomic_DNA"/>
</dbReference>
<evidence type="ECO:0000313" key="2">
    <source>
        <dbReference type="Proteomes" id="UP000036097"/>
    </source>
</evidence>
<organism evidence="1 2">
    <name type="scientific">Photobacterium aquae</name>
    <dbReference type="NCBI Taxonomy" id="1195763"/>
    <lineage>
        <taxon>Bacteria</taxon>
        <taxon>Pseudomonadati</taxon>
        <taxon>Pseudomonadota</taxon>
        <taxon>Gammaproteobacteria</taxon>
        <taxon>Vibrionales</taxon>
        <taxon>Vibrionaceae</taxon>
        <taxon>Photobacterium</taxon>
    </lineage>
</organism>
<keyword evidence="2" id="KW-1185">Reference proteome</keyword>
<comment type="caution">
    <text evidence="1">The sequence shown here is derived from an EMBL/GenBank/DDBJ whole genome shotgun (WGS) entry which is preliminary data.</text>
</comment>
<name>A0A0J1H578_9GAMM</name>
<dbReference type="Proteomes" id="UP000036097">
    <property type="component" value="Unassembled WGS sequence"/>
</dbReference>
<dbReference type="InterPro" id="IPR009778">
    <property type="entry name" value="ROF"/>
</dbReference>
<evidence type="ECO:0000313" key="1">
    <source>
        <dbReference type="EMBL" id="KLV06939.1"/>
    </source>
</evidence>
<gene>
    <name evidence="1" type="ORF">ABT56_07225</name>
</gene>
<dbReference type="OrthoDB" id="5344363at2"/>
<proteinExistence type="predicted"/>
<accession>A0A0J1H578</accession>